<dbReference type="Proteomes" id="UP000479190">
    <property type="component" value="Unassembled WGS sequence"/>
</dbReference>
<accession>A0A6H5IKA3</accession>
<protein>
    <submittedName>
        <fullName evidence="1">Uncharacterized protein</fullName>
    </submittedName>
</protein>
<evidence type="ECO:0000313" key="1">
    <source>
        <dbReference type="EMBL" id="CAB0037547.1"/>
    </source>
</evidence>
<dbReference type="EMBL" id="CADCXV010000860">
    <property type="protein sequence ID" value="CAB0037547.1"/>
    <property type="molecule type" value="Genomic_DNA"/>
</dbReference>
<organism evidence="1 2">
    <name type="scientific">Trichogramma brassicae</name>
    <dbReference type="NCBI Taxonomy" id="86971"/>
    <lineage>
        <taxon>Eukaryota</taxon>
        <taxon>Metazoa</taxon>
        <taxon>Ecdysozoa</taxon>
        <taxon>Arthropoda</taxon>
        <taxon>Hexapoda</taxon>
        <taxon>Insecta</taxon>
        <taxon>Pterygota</taxon>
        <taxon>Neoptera</taxon>
        <taxon>Endopterygota</taxon>
        <taxon>Hymenoptera</taxon>
        <taxon>Apocrita</taxon>
        <taxon>Proctotrupomorpha</taxon>
        <taxon>Chalcidoidea</taxon>
        <taxon>Trichogrammatidae</taxon>
        <taxon>Trichogramma</taxon>
    </lineage>
</organism>
<keyword evidence="2" id="KW-1185">Reference proteome</keyword>
<gene>
    <name evidence="1" type="ORF">TBRA_LOCUS9372</name>
</gene>
<sequence length="62" mass="7359">MAQLSKNNQHMYKITIYIEWEVQTLELKLPSVLQLFVMRQLGELDMLDLAYDPTDTHLCLYV</sequence>
<name>A0A6H5IKA3_9HYME</name>
<proteinExistence type="predicted"/>
<reference evidence="1 2" key="1">
    <citation type="submission" date="2020-02" db="EMBL/GenBank/DDBJ databases">
        <authorList>
            <person name="Ferguson B K."/>
        </authorList>
    </citation>
    <scope>NUCLEOTIDE SEQUENCE [LARGE SCALE GENOMIC DNA]</scope>
</reference>
<evidence type="ECO:0000313" key="2">
    <source>
        <dbReference type="Proteomes" id="UP000479190"/>
    </source>
</evidence>
<dbReference type="AlphaFoldDB" id="A0A6H5IKA3"/>